<gene>
    <name evidence="1" type="ORF">OE88DRAFT_772309</name>
</gene>
<keyword evidence="2" id="KW-1185">Reference proteome</keyword>
<evidence type="ECO:0000313" key="2">
    <source>
        <dbReference type="Proteomes" id="UP000305948"/>
    </source>
</evidence>
<dbReference type="EMBL" id="ML213523">
    <property type="protein sequence ID" value="TFK47576.1"/>
    <property type="molecule type" value="Genomic_DNA"/>
</dbReference>
<dbReference type="AlphaFoldDB" id="A0A5C3MT11"/>
<organism evidence="1 2">
    <name type="scientific">Heliocybe sulcata</name>
    <dbReference type="NCBI Taxonomy" id="5364"/>
    <lineage>
        <taxon>Eukaryota</taxon>
        <taxon>Fungi</taxon>
        <taxon>Dikarya</taxon>
        <taxon>Basidiomycota</taxon>
        <taxon>Agaricomycotina</taxon>
        <taxon>Agaricomycetes</taxon>
        <taxon>Gloeophyllales</taxon>
        <taxon>Gloeophyllaceae</taxon>
        <taxon>Heliocybe</taxon>
    </lineage>
</organism>
<name>A0A5C3MT11_9AGAM</name>
<proteinExistence type="predicted"/>
<accession>A0A5C3MT11</accession>
<sequence length="87" mass="9936">MGLAGGTLLLSSDADVQSGTSVNAFRTGTERTFTFDVQRCTWTERNVTFMVQHPTHSGERCRTRPNAWTQWGRFQIPRSFSRPSLLW</sequence>
<reference evidence="1 2" key="1">
    <citation type="journal article" date="2019" name="Nat. Ecol. Evol.">
        <title>Megaphylogeny resolves global patterns of mushroom evolution.</title>
        <authorList>
            <person name="Varga T."/>
            <person name="Krizsan K."/>
            <person name="Foldi C."/>
            <person name="Dima B."/>
            <person name="Sanchez-Garcia M."/>
            <person name="Sanchez-Ramirez S."/>
            <person name="Szollosi G.J."/>
            <person name="Szarkandi J.G."/>
            <person name="Papp V."/>
            <person name="Albert L."/>
            <person name="Andreopoulos W."/>
            <person name="Angelini C."/>
            <person name="Antonin V."/>
            <person name="Barry K.W."/>
            <person name="Bougher N.L."/>
            <person name="Buchanan P."/>
            <person name="Buyck B."/>
            <person name="Bense V."/>
            <person name="Catcheside P."/>
            <person name="Chovatia M."/>
            <person name="Cooper J."/>
            <person name="Damon W."/>
            <person name="Desjardin D."/>
            <person name="Finy P."/>
            <person name="Geml J."/>
            <person name="Haridas S."/>
            <person name="Hughes K."/>
            <person name="Justo A."/>
            <person name="Karasinski D."/>
            <person name="Kautmanova I."/>
            <person name="Kiss B."/>
            <person name="Kocsube S."/>
            <person name="Kotiranta H."/>
            <person name="LaButti K.M."/>
            <person name="Lechner B.E."/>
            <person name="Liimatainen K."/>
            <person name="Lipzen A."/>
            <person name="Lukacs Z."/>
            <person name="Mihaltcheva S."/>
            <person name="Morgado L.N."/>
            <person name="Niskanen T."/>
            <person name="Noordeloos M.E."/>
            <person name="Ohm R.A."/>
            <person name="Ortiz-Santana B."/>
            <person name="Ovrebo C."/>
            <person name="Racz N."/>
            <person name="Riley R."/>
            <person name="Savchenko A."/>
            <person name="Shiryaev A."/>
            <person name="Soop K."/>
            <person name="Spirin V."/>
            <person name="Szebenyi C."/>
            <person name="Tomsovsky M."/>
            <person name="Tulloss R.E."/>
            <person name="Uehling J."/>
            <person name="Grigoriev I.V."/>
            <person name="Vagvolgyi C."/>
            <person name="Papp T."/>
            <person name="Martin F.M."/>
            <person name="Miettinen O."/>
            <person name="Hibbett D.S."/>
            <person name="Nagy L.G."/>
        </authorList>
    </citation>
    <scope>NUCLEOTIDE SEQUENCE [LARGE SCALE GENOMIC DNA]</scope>
    <source>
        <strain evidence="1 2">OMC1185</strain>
    </source>
</reference>
<evidence type="ECO:0000313" key="1">
    <source>
        <dbReference type="EMBL" id="TFK47576.1"/>
    </source>
</evidence>
<dbReference type="Proteomes" id="UP000305948">
    <property type="component" value="Unassembled WGS sequence"/>
</dbReference>
<protein>
    <submittedName>
        <fullName evidence="1">Uncharacterized protein</fullName>
    </submittedName>
</protein>